<sequence length="347" mass="37439">MTTESGAPSDDVALEHRLSSPSPALVQDAAHIDDDLVILGAGGKMGPTLAMMARRALDEAGRRDVAVHAVSRWSDTEVRERLESAGVSTVVADLASPGVESQLPDGGHVVFMVGAKFGVTGQEYRAWLTNAALPHTVTQRYPQARISALSTGNVYPLTDLRSPAPDETSPTGPVGEYAMSCLGRERVFEAAAATRGTRLALVRLNYAVEPRYGVFADLARTILDGRPVDLTTGFVNVVWQRYANEVVLRSLLHASAPEPFRINLTGPETLSVRTAAETLAAALGTEVTFEGQESDSALLADATRCHELFGYPDVPARTLIGWQADWIEKGGQLWDKPTKFQRRDGQF</sequence>
<keyword evidence="2" id="KW-1185">Reference proteome</keyword>
<protein>
    <submittedName>
        <fullName evidence="1">NAD(P)-dependent oxidoreductase</fullName>
    </submittedName>
</protein>
<accession>A0A7M1SQ92</accession>
<dbReference type="RefSeq" id="WP_193496283.1">
    <property type="nucleotide sequence ID" value="NZ_CP063169.1"/>
</dbReference>
<proteinExistence type="predicted"/>
<organism evidence="1 2">
    <name type="scientific">Ruania alkalisoli</name>
    <dbReference type="NCBI Taxonomy" id="2779775"/>
    <lineage>
        <taxon>Bacteria</taxon>
        <taxon>Bacillati</taxon>
        <taxon>Actinomycetota</taxon>
        <taxon>Actinomycetes</taxon>
        <taxon>Micrococcales</taxon>
        <taxon>Ruaniaceae</taxon>
        <taxon>Ruania</taxon>
    </lineage>
</organism>
<dbReference type="AlphaFoldDB" id="A0A7M1SQ92"/>
<dbReference type="Proteomes" id="UP000593758">
    <property type="component" value="Chromosome"/>
</dbReference>
<dbReference type="Gene3D" id="3.40.50.720">
    <property type="entry name" value="NAD(P)-binding Rossmann-like Domain"/>
    <property type="match status" value="1"/>
</dbReference>
<dbReference type="EMBL" id="CP063169">
    <property type="protein sequence ID" value="QOR69710.1"/>
    <property type="molecule type" value="Genomic_DNA"/>
</dbReference>
<reference evidence="1 2" key="1">
    <citation type="submission" date="2020-10" db="EMBL/GenBank/DDBJ databases">
        <title>Haloactinobacterium sp. RN3S43, a bacterium isolated from saline soil.</title>
        <authorList>
            <person name="Sun J.-Q."/>
        </authorList>
    </citation>
    <scope>NUCLEOTIDE SEQUENCE [LARGE SCALE GENOMIC DNA]</scope>
    <source>
        <strain evidence="1 2">RN3S43</strain>
    </source>
</reference>
<dbReference type="SUPFAM" id="SSF51735">
    <property type="entry name" value="NAD(P)-binding Rossmann-fold domains"/>
    <property type="match status" value="1"/>
</dbReference>
<evidence type="ECO:0000313" key="2">
    <source>
        <dbReference type="Proteomes" id="UP000593758"/>
    </source>
</evidence>
<gene>
    <name evidence="1" type="ORF">IM660_13675</name>
</gene>
<dbReference type="KEGG" id="halt:IM660_13675"/>
<evidence type="ECO:0000313" key="1">
    <source>
        <dbReference type="EMBL" id="QOR69710.1"/>
    </source>
</evidence>
<name>A0A7M1SQ92_9MICO</name>
<dbReference type="InterPro" id="IPR036291">
    <property type="entry name" value="NAD(P)-bd_dom_sf"/>
</dbReference>